<dbReference type="Pfam" id="PF00005">
    <property type="entry name" value="ABC_tran"/>
    <property type="match status" value="1"/>
</dbReference>
<protein>
    <submittedName>
        <fullName evidence="6">ABC transporter ATP-binding protein</fullName>
    </submittedName>
</protein>
<keyword evidence="2" id="KW-0813">Transport</keyword>
<dbReference type="CDD" id="cd03230">
    <property type="entry name" value="ABC_DR_subfamily_A"/>
    <property type="match status" value="1"/>
</dbReference>
<keyword evidence="3" id="KW-0547">Nucleotide-binding</keyword>
<dbReference type="InterPro" id="IPR050763">
    <property type="entry name" value="ABC_transporter_ATP-binding"/>
</dbReference>
<dbReference type="AlphaFoldDB" id="A0A3A9AMI4"/>
<dbReference type="InterPro" id="IPR003439">
    <property type="entry name" value="ABC_transporter-like_ATP-bd"/>
</dbReference>
<evidence type="ECO:0000256" key="1">
    <source>
        <dbReference type="ARBA" id="ARBA00005417"/>
    </source>
</evidence>
<evidence type="ECO:0000313" key="7">
    <source>
        <dbReference type="Proteomes" id="UP000280696"/>
    </source>
</evidence>
<gene>
    <name evidence="6" type="ORF">D7V94_18855</name>
</gene>
<dbReference type="InterPro" id="IPR027417">
    <property type="entry name" value="P-loop_NTPase"/>
</dbReference>
<dbReference type="PROSITE" id="PS50893">
    <property type="entry name" value="ABC_TRANSPORTER_2"/>
    <property type="match status" value="1"/>
</dbReference>
<dbReference type="PROSITE" id="PS00211">
    <property type="entry name" value="ABC_TRANSPORTER_1"/>
    <property type="match status" value="1"/>
</dbReference>
<dbReference type="PANTHER" id="PTHR42711">
    <property type="entry name" value="ABC TRANSPORTER ATP-BINDING PROTEIN"/>
    <property type="match status" value="1"/>
</dbReference>
<dbReference type="OrthoDB" id="9804819at2"/>
<dbReference type="InterPro" id="IPR003593">
    <property type="entry name" value="AAA+_ATPase"/>
</dbReference>
<evidence type="ECO:0000256" key="4">
    <source>
        <dbReference type="ARBA" id="ARBA00022840"/>
    </source>
</evidence>
<comment type="similarity">
    <text evidence="1">Belongs to the ABC transporter superfamily.</text>
</comment>
<keyword evidence="4 6" id="KW-0067">ATP-binding</keyword>
<accession>A0A3A9AMI4</accession>
<dbReference type="GO" id="GO:0005524">
    <property type="term" value="F:ATP binding"/>
    <property type="evidence" value="ECO:0007669"/>
    <property type="project" value="UniProtKB-KW"/>
</dbReference>
<dbReference type="SUPFAM" id="SSF52540">
    <property type="entry name" value="P-loop containing nucleoside triphosphate hydrolases"/>
    <property type="match status" value="1"/>
</dbReference>
<dbReference type="RefSeq" id="WP_120471854.1">
    <property type="nucleotide sequence ID" value="NZ_RAYQ01000025.1"/>
</dbReference>
<dbReference type="Gene3D" id="3.40.50.300">
    <property type="entry name" value="P-loop containing nucleotide triphosphate hydrolases"/>
    <property type="match status" value="1"/>
</dbReference>
<evidence type="ECO:0000256" key="3">
    <source>
        <dbReference type="ARBA" id="ARBA00022741"/>
    </source>
</evidence>
<reference evidence="6 7" key="1">
    <citation type="submission" date="2018-09" db="EMBL/GenBank/DDBJ databases">
        <title>Murine metabolic-syndrome-specific gut microbial biobank.</title>
        <authorList>
            <person name="Liu C."/>
        </authorList>
    </citation>
    <scope>NUCLEOTIDE SEQUENCE [LARGE SCALE GENOMIC DNA]</scope>
    <source>
        <strain evidence="6 7">0.1xD8-82</strain>
    </source>
</reference>
<dbReference type="PANTHER" id="PTHR42711:SF5">
    <property type="entry name" value="ABC TRANSPORTER ATP-BINDING PROTEIN NATA"/>
    <property type="match status" value="1"/>
</dbReference>
<keyword evidence="7" id="KW-1185">Reference proteome</keyword>
<organism evidence="6 7">
    <name type="scientific">Parablautia intestinalis</name>
    <dbReference type="NCBI Taxonomy" id="2320100"/>
    <lineage>
        <taxon>Bacteria</taxon>
        <taxon>Bacillati</taxon>
        <taxon>Bacillota</taxon>
        <taxon>Clostridia</taxon>
        <taxon>Lachnospirales</taxon>
        <taxon>Lachnospiraceae</taxon>
        <taxon>Parablautia</taxon>
    </lineage>
</organism>
<dbReference type="GO" id="GO:0016887">
    <property type="term" value="F:ATP hydrolysis activity"/>
    <property type="evidence" value="ECO:0007669"/>
    <property type="project" value="InterPro"/>
</dbReference>
<name>A0A3A9AMI4_9FIRM</name>
<feature type="domain" description="ABC transporter" evidence="5">
    <location>
        <begin position="6"/>
        <end position="231"/>
    </location>
</feature>
<sequence length="295" mass="32671">MSKQAIVLNGLTKNYGKHRGINDLSFSVNAGEIFGFIGPNGAGKSTTIRTLMGLIRPTSGNATILGHDCQTQASVIAKDVGYLPSEDSYYENMKVCELLQYTADLYGMNCQTKLHELAERLNLDLSRRISDLSLGNRKKVGIVSALMVSPKLVIMDEPTSGLDPLIQQAFYEILKEENRHGTTIFLSSHVLSEVQKLCDRVAILKSGKLIGTQSIKELRESGYKKISVSSKAEIPNGFFNLDGIANYSESKDKTSADFMYNGDITTVMDKLHALPLTDVFLEEPSLEEIFLHYYE</sequence>
<evidence type="ECO:0000313" key="6">
    <source>
        <dbReference type="EMBL" id="RKI88713.1"/>
    </source>
</evidence>
<dbReference type="Proteomes" id="UP000280696">
    <property type="component" value="Unassembled WGS sequence"/>
</dbReference>
<comment type="caution">
    <text evidence="6">The sequence shown here is derived from an EMBL/GenBank/DDBJ whole genome shotgun (WGS) entry which is preliminary data.</text>
</comment>
<dbReference type="EMBL" id="RAYQ01000025">
    <property type="protein sequence ID" value="RKI88713.1"/>
    <property type="molecule type" value="Genomic_DNA"/>
</dbReference>
<dbReference type="SMART" id="SM00382">
    <property type="entry name" value="AAA"/>
    <property type="match status" value="1"/>
</dbReference>
<proteinExistence type="inferred from homology"/>
<dbReference type="InterPro" id="IPR017871">
    <property type="entry name" value="ABC_transporter-like_CS"/>
</dbReference>
<evidence type="ECO:0000259" key="5">
    <source>
        <dbReference type="PROSITE" id="PS50893"/>
    </source>
</evidence>
<evidence type="ECO:0000256" key="2">
    <source>
        <dbReference type="ARBA" id="ARBA00022448"/>
    </source>
</evidence>